<keyword evidence="6" id="KW-1185">Reference proteome</keyword>
<dbReference type="Pfam" id="PF12167">
    <property type="entry name" value="Arm-DNA-bind_2"/>
    <property type="match status" value="1"/>
</dbReference>
<dbReference type="GO" id="GO:0003677">
    <property type="term" value="F:DNA binding"/>
    <property type="evidence" value="ECO:0007669"/>
    <property type="project" value="UniProtKB-KW"/>
</dbReference>
<name>A0A365Y5R5_9BACT</name>
<comment type="caution">
    <text evidence="5">The sequence shown here is derived from an EMBL/GenBank/DDBJ whole genome shotgun (WGS) entry which is preliminary data.</text>
</comment>
<dbReference type="PANTHER" id="PTHR30349">
    <property type="entry name" value="PHAGE INTEGRASE-RELATED"/>
    <property type="match status" value="1"/>
</dbReference>
<protein>
    <recommendedName>
        <fullName evidence="4">Tyr recombinase domain-containing protein</fullName>
    </recommendedName>
</protein>
<dbReference type="Proteomes" id="UP000253410">
    <property type="component" value="Unassembled WGS sequence"/>
</dbReference>
<keyword evidence="3" id="KW-0233">DNA recombination</keyword>
<organism evidence="5 6">
    <name type="scientific">Chitinophaga flava</name>
    <dbReference type="NCBI Taxonomy" id="2259036"/>
    <lineage>
        <taxon>Bacteria</taxon>
        <taxon>Pseudomonadati</taxon>
        <taxon>Bacteroidota</taxon>
        <taxon>Chitinophagia</taxon>
        <taxon>Chitinophagales</taxon>
        <taxon>Chitinophagaceae</taxon>
        <taxon>Chitinophaga</taxon>
    </lineage>
</organism>
<evidence type="ECO:0000256" key="3">
    <source>
        <dbReference type="ARBA" id="ARBA00023172"/>
    </source>
</evidence>
<dbReference type="InterPro" id="IPR013762">
    <property type="entry name" value="Integrase-like_cat_sf"/>
</dbReference>
<evidence type="ECO:0000256" key="1">
    <source>
        <dbReference type="ARBA" id="ARBA00008857"/>
    </source>
</evidence>
<dbReference type="InterPro" id="IPR002104">
    <property type="entry name" value="Integrase_catalytic"/>
</dbReference>
<dbReference type="OrthoDB" id="644065at2"/>
<dbReference type="PROSITE" id="PS51898">
    <property type="entry name" value="TYR_RECOMBINASE"/>
    <property type="match status" value="1"/>
</dbReference>
<evidence type="ECO:0000313" key="6">
    <source>
        <dbReference type="Proteomes" id="UP000253410"/>
    </source>
</evidence>
<evidence type="ECO:0000256" key="2">
    <source>
        <dbReference type="ARBA" id="ARBA00023125"/>
    </source>
</evidence>
<dbReference type="Pfam" id="PF00589">
    <property type="entry name" value="Phage_integrase"/>
    <property type="match status" value="1"/>
</dbReference>
<evidence type="ECO:0000259" key="4">
    <source>
        <dbReference type="PROSITE" id="PS51898"/>
    </source>
</evidence>
<dbReference type="EMBL" id="QFFJ01000001">
    <property type="protein sequence ID" value="RBL93344.1"/>
    <property type="molecule type" value="Genomic_DNA"/>
</dbReference>
<sequence length="417" mass="47888">MGHIQKAPKGEIAIENNKGRIRLRWRYNGKRYPLSLPYAYSPENMHYATIKVAEIELDMMKGCFDTSLEKYKPQKPKPVALLPEKKTLPPNPVVTSLHELSDKFKDWTKNIRNINIDHSVDYYGLYRVLVRWVNIPLGEIAGTMNVENWSVSTYNRRLNMLSAFLSWLKDSGIITSNPLLHVSSRRTKGQDKQQKKNERRIPLQEREIFDFLEAMRLDTYCHKCSPVKHSFYYTFLKFIFLTGVRNAEAVGLRVRHINFDLNTVEISEAFARTNKGTHHAARISKDTKAGNVRYLPMTDELKELLLKQVHSKNPDDFVFPSPKGLSIDDRMLQRRVIKPVLVQLKFGNRDLYVARHCFGTRAVQQGMALTDVAYLMGHTTIKTAINNYVDVSRPAVALPKTALKSSDNLKKVANGDV</sequence>
<accession>A0A365Y5R5</accession>
<dbReference type="CDD" id="cd00796">
    <property type="entry name" value="INT_Rci_Hp1_C"/>
    <property type="match status" value="1"/>
</dbReference>
<proteinExistence type="inferred from homology"/>
<dbReference type="PANTHER" id="PTHR30349:SF41">
    <property type="entry name" value="INTEGRASE_RECOMBINASE PROTEIN MJ0367-RELATED"/>
    <property type="match status" value="1"/>
</dbReference>
<dbReference type="AlphaFoldDB" id="A0A365Y5R5"/>
<dbReference type="RefSeq" id="WP_113615941.1">
    <property type="nucleotide sequence ID" value="NZ_QFFJ01000001.1"/>
</dbReference>
<dbReference type="GO" id="GO:0006310">
    <property type="term" value="P:DNA recombination"/>
    <property type="evidence" value="ECO:0007669"/>
    <property type="project" value="UniProtKB-KW"/>
</dbReference>
<dbReference type="GO" id="GO:0015074">
    <property type="term" value="P:DNA integration"/>
    <property type="evidence" value="ECO:0007669"/>
    <property type="project" value="InterPro"/>
</dbReference>
<reference evidence="5 6" key="1">
    <citation type="submission" date="2018-05" db="EMBL/GenBank/DDBJ databases">
        <title>Chitinophaga sp. K3CV102501T nov., isolated from isolated from a monsoon evergreen broad-leaved forest soil.</title>
        <authorList>
            <person name="Lv Y."/>
        </authorList>
    </citation>
    <scope>NUCLEOTIDE SEQUENCE [LARGE SCALE GENOMIC DNA]</scope>
    <source>
        <strain evidence="5 6">GDMCC 1.1325</strain>
    </source>
</reference>
<feature type="domain" description="Tyr recombinase" evidence="4">
    <location>
        <begin position="198"/>
        <end position="404"/>
    </location>
</feature>
<dbReference type="InterPro" id="IPR050090">
    <property type="entry name" value="Tyrosine_recombinase_XerCD"/>
</dbReference>
<dbReference type="Gene3D" id="1.10.443.10">
    <property type="entry name" value="Intergrase catalytic core"/>
    <property type="match status" value="1"/>
</dbReference>
<keyword evidence="2" id="KW-0238">DNA-binding</keyword>
<dbReference type="InterPro" id="IPR011010">
    <property type="entry name" value="DNA_brk_join_enz"/>
</dbReference>
<dbReference type="SUPFAM" id="SSF56349">
    <property type="entry name" value="DNA breaking-rejoining enzymes"/>
    <property type="match status" value="1"/>
</dbReference>
<comment type="similarity">
    <text evidence="1">Belongs to the 'phage' integrase family.</text>
</comment>
<dbReference type="InterPro" id="IPR022000">
    <property type="entry name" value="Min27-like_integrase_DNA_bind"/>
</dbReference>
<gene>
    <name evidence="5" type="ORF">DF182_12525</name>
</gene>
<evidence type="ECO:0000313" key="5">
    <source>
        <dbReference type="EMBL" id="RBL93344.1"/>
    </source>
</evidence>